<dbReference type="Proteomes" id="UP000283880">
    <property type="component" value="Unassembled WGS sequence"/>
</dbReference>
<dbReference type="AlphaFoldDB" id="A0A413FFB8"/>
<evidence type="ECO:0000313" key="2">
    <source>
        <dbReference type="EMBL" id="RGX29227.1"/>
    </source>
</evidence>
<reference evidence="2 3" key="1">
    <citation type="submission" date="2018-08" db="EMBL/GenBank/DDBJ databases">
        <title>A genome reference for cultivated species of the human gut microbiota.</title>
        <authorList>
            <person name="Zou Y."/>
            <person name="Xue W."/>
            <person name="Luo G."/>
        </authorList>
    </citation>
    <scope>NUCLEOTIDE SEQUENCE [LARGE SCALE GENOMIC DNA]</scope>
    <source>
        <strain evidence="2 3">AF04-15</strain>
    </source>
</reference>
<evidence type="ECO:0000256" key="1">
    <source>
        <dbReference type="SAM" id="MobiDB-lite"/>
    </source>
</evidence>
<gene>
    <name evidence="2" type="ORF">DWV29_11880</name>
</gene>
<comment type="caution">
    <text evidence="2">The sequence shown here is derived from an EMBL/GenBank/DDBJ whole genome shotgun (WGS) entry which is preliminary data.</text>
</comment>
<sequence>MFLAAKPRAKRQGAAKGAGKTLLCGPQGPASGKRKILAEAVFTKTRFQEARAEKLLNLPAK</sequence>
<proteinExistence type="predicted"/>
<organism evidence="2 3">
    <name type="scientific">Enterocloster asparagiformis</name>
    <dbReference type="NCBI Taxonomy" id="333367"/>
    <lineage>
        <taxon>Bacteria</taxon>
        <taxon>Bacillati</taxon>
        <taxon>Bacillota</taxon>
        <taxon>Clostridia</taxon>
        <taxon>Lachnospirales</taxon>
        <taxon>Lachnospiraceae</taxon>
        <taxon>Enterocloster</taxon>
    </lineage>
</organism>
<name>A0A413FFB8_9FIRM</name>
<evidence type="ECO:0000313" key="3">
    <source>
        <dbReference type="Proteomes" id="UP000283880"/>
    </source>
</evidence>
<feature type="region of interest" description="Disordered" evidence="1">
    <location>
        <begin position="1"/>
        <end position="20"/>
    </location>
</feature>
<dbReference type="EMBL" id="QSBM01000008">
    <property type="protein sequence ID" value="RGX29227.1"/>
    <property type="molecule type" value="Genomic_DNA"/>
</dbReference>
<accession>A0A413FFB8</accession>
<protein>
    <submittedName>
        <fullName evidence="2">Uncharacterized protein</fullName>
    </submittedName>
</protein>